<gene>
    <name evidence="1" type="ORF">OWV82_002476</name>
</gene>
<evidence type="ECO:0000313" key="2">
    <source>
        <dbReference type="Proteomes" id="UP001164539"/>
    </source>
</evidence>
<dbReference type="EMBL" id="CM051394">
    <property type="protein sequence ID" value="KAJ4729750.1"/>
    <property type="molecule type" value="Genomic_DNA"/>
</dbReference>
<evidence type="ECO:0000313" key="1">
    <source>
        <dbReference type="EMBL" id="KAJ4729750.1"/>
    </source>
</evidence>
<accession>A0ACC1Z484</accession>
<comment type="caution">
    <text evidence="1">The sequence shown here is derived from an EMBL/GenBank/DDBJ whole genome shotgun (WGS) entry which is preliminary data.</text>
</comment>
<proteinExistence type="predicted"/>
<dbReference type="Proteomes" id="UP001164539">
    <property type="component" value="Chromosome 1"/>
</dbReference>
<name>A0ACC1Z484_MELAZ</name>
<organism evidence="1 2">
    <name type="scientific">Melia azedarach</name>
    <name type="common">Chinaberry tree</name>
    <dbReference type="NCBI Taxonomy" id="155640"/>
    <lineage>
        <taxon>Eukaryota</taxon>
        <taxon>Viridiplantae</taxon>
        <taxon>Streptophyta</taxon>
        <taxon>Embryophyta</taxon>
        <taxon>Tracheophyta</taxon>
        <taxon>Spermatophyta</taxon>
        <taxon>Magnoliopsida</taxon>
        <taxon>eudicotyledons</taxon>
        <taxon>Gunneridae</taxon>
        <taxon>Pentapetalae</taxon>
        <taxon>rosids</taxon>
        <taxon>malvids</taxon>
        <taxon>Sapindales</taxon>
        <taxon>Meliaceae</taxon>
        <taxon>Melia</taxon>
    </lineage>
</organism>
<sequence>MASKPGILTDWPWKPLGSFKYVLVAPWVVHSIYSFTVGGKNDRDLLNYLIFPFMLWRMLHNQIWITLSRHRTAKGNNIIVDKALEFDQVDRESNWDDPILLSTLVYYIINVTHAGASKVPVWRTDGILITLLLHTGPVEFLYYWFHRALHHYYLYSRYHSHHHASIVTQPITSVIHPFAEVAAYILLFAIPVYTTMLTGTASLAAAFGYVAYIDFMNNMGHCNSELIPKWLFSIFPPLKYFMYTPSFHSLHHTQFRTNYSLFMPIYDYIYGTLDKSSDLVYETSLKRPEDSPDIVHLTHLTTFESVYHLRLGFASLASQPNESQWYLWAMWPITCCSAILTWIYGNTFISDRHSFKKLKLQSWTVPRYNVQYLLKWQKDAINNFIEETILEADNRGVKVLSLGLLNQDEKLNGNGELYIQKNPKLKIKVVDGSSLAAAVVINSIPTKGITQVLLTGKISKVAHAIALALCQRGIQVAVLSEDEYKKLKLRINKSEDNLVLAKSCDQKIWLVGEELTAKEQMKASKGTLFLPFSRFPPKKIRKDCIYHTTPAMIAPPSLQNMHSCENWLPRRVMSAWHVAGIIHGLEEWNVNECGHTMFCVDEVWQASLFHGFRLLPIPRLI</sequence>
<reference evidence="1 2" key="1">
    <citation type="journal article" date="2023" name="Science">
        <title>Complex scaffold remodeling in plant triterpene biosynthesis.</title>
        <authorList>
            <person name="De La Pena R."/>
            <person name="Hodgson H."/>
            <person name="Liu J.C."/>
            <person name="Stephenson M.J."/>
            <person name="Martin A.C."/>
            <person name="Owen C."/>
            <person name="Harkess A."/>
            <person name="Leebens-Mack J."/>
            <person name="Jimenez L.E."/>
            <person name="Osbourn A."/>
            <person name="Sattely E.S."/>
        </authorList>
    </citation>
    <scope>NUCLEOTIDE SEQUENCE [LARGE SCALE GENOMIC DNA]</scope>
    <source>
        <strain evidence="2">cv. JPN11</strain>
        <tissue evidence="1">Leaf</tissue>
    </source>
</reference>
<keyword evidence="2" id="KW-1185">Reference proteome</keyword>
<protein>
    <submittedName>
        <fullName evidence="1">Protein ECERIFERUM 1-like</fullName>
    </submittedName>
</protein>